<evidence type="ECO:0000256" key="1">
    <source>
        <dbReference type="SAM" id="MobiDB-lite"/>
    </source>
</evidence>
<dbReference type="EnsemblPlants" id="OPUNC10G00080.1">
    <property type="protein sequence ID" value="OPUNC10G00080.1"/>
    <property type="gene ID" value="OPUNC10G00080"/>
</dbReference>
<keyword evidence="3" id="KW-1185">Reference proteome</keyword>
<organism evidence="2">
    <name type="scientific">Oryza punctata</name>
    <name type="common">Red rice</name>
    <dbReference type="NCBI Taxonomy" id="4537"/>
    <lineage>
        <taxon>Eukaryota</taxon>
        <taxon>Viridiplantae</taxon>
        <taxon>Streptophyta</taxon>
        <taxon>Embryophyta</taxon>
        <taxon>Tracheophyta</taxon>
        <taxon>Spermatophyta</taxon>
        <taxon>Magnoliopsida</taxon>
        <taxon>Liliopsida</taxon>
        <taxon>Poales</taxon>
        <taxon>Poaceae</taxon>
        <taxon>BOP clade</taxon>
        <taxon>Oryzoideae</taxon>
        <taxon>Oryzeae</taxon>
        <taxon>Oryzinae</taxon>
        <taxon>Oryza</taxon>
    </lineage>
</organism>
<proteinExistence type="predicted"/>
<sequence length="104" mass="11702">MRRWERPGLAWLLGRAGEKNSSRRGRRRRRGSELARERTKEEMRGEGWGGWGRKGAGVGGRGMGGALLHDGCRVTAPFRKTRAEKRWVVGGVGRQFDRALTDRG</sequence>
<reference evidence="2" key="1">
    <citation type="submission" date="2015-04" db="UniProtKB">
        <authorList>
            <consortium name="EnsemblPlants"/>
        </authorList>
    </citation>
    <scope>IDENTIFICATION</scope>
</reference>
<accession>A0A0E0M4W3</accession>
<feature type="region of interest" description="Disordered" evidence="1">
    <location>
        <begin position="15"/>
        <end position="54"/>
    </location>
</feature>
<dbReference type="Proteomes" id="UP000026962">
    <property type="component" value="Chromosome 10"/>
</dbReference>
<dbReference type="Gramene" id="OPUNC10G00080.1">
    <property type="protein sequence ID" value="OPUNC10G00080.1"/>
    <property type="gene ID" value="OPUNC10G00080"/>
</dbReference>
<name>A0A0E0M4W3_ORYPU</name>
<dbReference type="HOGENOM" id="CLU_2254508_0_0_1"/>
<dbReference type="AlphaFoldDB" id="A0A0E0M4W3"/>
<protein>
    <submittedName>
        <fullName evidence="2">Uncharacterized protein</fullName>
    </submittedName>
</protein>
<evidence type="ECO:0000313" key="3">
    <source>
        <dbReference type="Proteomes" id="UP000026962"/>
    </source>
</evidence>
<reference evidence="2" key="2">
    <citation type="submission" date="2018-05" db="EMBL/GenBank/DDBJ databases">
        <title>OpunRS2 (Oryza punctata Reference Sequence Version 2).</title>
        <authorList>
            <person name="Zhang J."/>
            <person name="Kudrna D."/>
            <person name="Lee S."/>
            <person name="Talag J."/>
            <person name="Welchert J."/>
            <person name="Wing R.A."/>
        </authorList>
    </citation>
    <scope>NUCLEOTIDE SEQUENCE [LARGE SCALE GENOMIC DNA]</scope>
</reference>
<feature type="compositionally biased region" description="Basic and acidic residues" evidence="1">
    <location>
        <begin position="31"/>
        <end position="45"/>
    </location>
</feature>
<evidence type="ECO:0000313" key="2">
    <source>
        <dbReference type="EnsemblPlants" id="OPUNC10G00080.1"/>
    </source>
</evidence>